<dbReference type="InterPro" id="IPR029063">
    <property type="entry name" value="SAM-dependent_MTases_sf"/>
</dbReference>
<organism evidence="1 2">
    <name type="scientific">Tetraparma gracilis</name>
    <dbReference type="NCBI Taxonomy" id="2962635"/>
    <lineage>
        <taxon>Eukaryota</taxon>
        <taxon>Sar</taxon>
        <taxon>Stramenopiles</taxon>
        <taxon>Ochrophyta</taxon>
        <taxon>Bolidophyceae</taxon>
        <taxon>Parmales</taxon>
        <taxon>Triparmaceae</taxon>
        <taxon>Tetraparma</taxon>
    </lineage>
</organism>
<dbReference type="EMBL" id="BRYB01005636">
    <property type="protein sequence ID" value="GMI27075.1"/>
    <property type="molecule type" value="Genomic_DNA"/>
</dbReference>
<dbReference type="SUPFAM" id="SSF53335">
    <property type="entry name" value="S-adenosyl-L-methionine-dependent methyltransferases"/>
    <property type="match status" value="1"/>
</dbReference>
<sequence length="240" mass="26504">MSAAKITRSNSWWELSATWLPSTILPHLSLLDRRNVLEVGSFEGGSTTWFMRHFLAHEESRLTVVDTWQDTRDPECYGDEDYSTGNFDAVLQRFLSNVRNSPNSEKVRAIRGDSASALASLLPTASSSFDFIYVDGSHRASEVFLDVSLSFRLLKRGGIMLLDDYKWVGERQSGQRPSDARVEGGCGAISQMAELDITAAIDSVLASVPGGVEVLHCGYQLMVRKLGESVDVKAPEQLII</sequence>
<keyword evidence="2" id="KW-1185">Reference proteome</keyword>
<evidence type="ECO:0000313" key="1">
    <source>
        <dbReference type="EMBL" id="GMI27075.1"/>
    </source>
</evidence>
<protein>
    <recommendedName>
        <fullName evidence="3">Class I SAM-dependent methyltransferase</fullName>
    </recommendedName>
</protein>
<accession>A0ABQ6MIH2</accession>
<evidence type="ECO:0000313" key="2">
    <source>
        <dbReference type="Proteomes" id="UP001165060"/>
    </source>
</evidence>
<dbReference type="Proteomes" id="UP001165060">
    <property type="component" value="Unassembled WGS sequence"/>
</dbReference>
<evidence type="ECO:0008006" key="3">
    <source>
        <dbReference type="Google" id="ProtNLM"/>
    </source>
</evidence>
<reference evidence="1 2" key="1">
    <citation type="journal article" date="2023" name="Commun. Biol.">
        <title>Genome analysis of Parmales, the sister group of diatoms, reveals the evolutionary specialization of diatoms from phago-mixotrophs to photoautotrophs.</title>
        <authorList>
            <person name="Ban H."/>
            <person name="Sato S."/>
            <person name="Yoshikawa S."/>
            <person name="Yamada K."/>
            <person name="Nakamura Y."/>
            <person name="Ichinomiya M."/>
            <person name="Sato N."/>
            <person name="Blanc-Mathieu R."/>
            <person name="Endo H."/>
            <person name="Kuwata A."/>
            <person name="Ogata H."/>
        </authorList>
    </citation>
    <scope>NUCLEOTIDE SEQUENCE [LARGE SCALE GENOMIC DNA]</scope>
</reference>
<name>A0ABQ6MIH2_9STRA</name>
<proteinExistence type="predicted"/>
<dbReference type="CDD" id="cd02440">
    <property type="entry name" value="AdoMet_MTases"/>
    <property type="match status" value="1"/>
</dbReference>
<gene>
    <name evidence="1" type="ORF">TeGR_g10060</name>
</gene>
<dbReference type="Pfam" id="PF13578">
    <property type="entry name" value="Methyltransf_24"/>
    <property type="match status" value="1"/>
</dbReference>
<dbReference type="Gene3D" id="3.40.50.150">
    <property type="entry name" value="Vaccinia Virus protein VP39"/>
    <property type="match status" value="1"/>
</dbReference>
<comment type="caution">
    <text evidence="1">The sequence shown here is derived from an EMBL/GenBank/DDBJ whole genome shotgun (WGS) entry which is preliminary data.</text>
</comment>